<dbReference type="Pfam" id="PF04674">
    <property type="entry name" value="Phi_1"/>
    <property type="match status" value="1"/>
</dbReference>
<comment type="similarity">
    <text evidence="7">Belongs to the EXORDIUM family.</text>
</comment>
<evidence type="ECO:0000256" key="1">
    <source>
        <dbReference type="ARBA" id="ARBA00004271"/>
    </source>
</evidence>
<evidence type="ECO:0000256" key="2">
    <source>
        <dbReference type="ARBA" id="ARBA00022523"/>
    </source>
</evidence>
<keyword evidence="5" id="KW-0863">Zinc-finger</keyword>
<evidence type="ECO:0000256" key="8">
    <source>
        <dbReference type="SAM" id="MobiDB-lite"/>
    </source>
</evidence>
<dbReference type="PANTHER" id="PTHR36486:SF4">
    <property type="entry name" value="PH DOMAIN-CONTAINING PROTEIN"/>
    <property type="match status" value="1"/>
</dbReference>
<evidence type="ECO:0000313" key="9">
    <source>
        <dbReference type="EMBL" id="KAH9287872.1"/>
    </source>
</evidence>
<proteinExistence type="inferred from homology"/>
<keyword evidence="5" id="KW-0479">Metal-binding</keyword>
<accession>A0AA38C0J3</accession>
<organism evidence="9 10">
    <name type="scientific">Taxus chinensis</name>
    <name type="common">Chinese yew</name>
    <name type="synonym">Taxus wallichiana var. chinensis</name>
    <dbReference type="NCBI Taxonomy" id="29808"/>
    <lineage>
        <taxon>Eukaryota</taxon>
        <taxon>Viridiplantae</taxon>
        <taxon>Streptophyta</taxon>
        <taxon>Embryophyta</taxon>
        <taxon>Tracheophyta</taxon>
        <taxon>Spermatophyta</taxon>
        <taxon>Pinopsida</taxon>
        <taxon>Pinidae</taxon>
        <taxon>Conifers II</taxon>
        <taxon>Cupressales</taxon>
        <taxon>Taxaceae</taxon>
        <taxon>Taxus</taxon>
    </lineage>
</organism>
<feature type="compositionally biased region" description="Low complexity" evidence="8">
    <location>
        <begin position="13"/>
        <end position="24"/>
    </location>
</feature>
<dbReference type="PANTHER" id="PTHR36486">
    <property type="entry name" value="OS01G0977800 PROTEIN"/>
    <property type="match status" value="1"/>
</dbReference>
<evidence type="ECO:0000256" key="3">
    <source>
        <dbReference type="ARBA" id="ARBA00022525"/>
    </source>
</evidence>
<sequence>MALATSLGDFPNSKTRSYSRTVRSSSPTTVSTQAFLSDSDEFFPASFHGSTYKSVISVHRDTKKVRTVRFGDTKERDLEDTGLALLNSSDNPLVPVTSNRVFVDIPGNNDRIATSQGKKGLCYKCGKGNRVKEKETCLVCNAKYCHNCVLKAIMGSMPEGRKCVGCIGQPIDESRRPSLGKCSRILSRLLSPLEIQKIMKAGKECPGPLLSTAPVDVHVVWYGKFSPVQRSIVGDYLQSLGAHLQGCPLFLLGGRLLENTKVKPLI</sequence>
<dbReference type="Proteomes" id="UP000824469">
    <property type="component" value="Unassembled WGS sequence"/>
</dbReference>
<dbReference type="GO" id="GO:0048046">
    <property type="term" value="C:apoplast"/>
    <property type="evidence" value="ECO:0007669"/>
    <property type="project" value="UniProtKB-SubCell"/>
</dbReference>
<dbReference type="EMBL" id="JAHRHJ020003813">
    <property type="protein sequence ID" value="KAH9287872.1"/>
    <property type="molecule type" value="Genomic_DNA"/>
</dbReference>
<dbReference type="InterPro" id="IPR011011">
    <property type="entry name" value="Znf_FYVE_PHD"/>
</dbReference>
<dbReference type="AlphaFoldDB" id="A0AA38C0J3"/>
<reference evidence="9 10" key="1">
    <citation type="journal article" date="2021" name="Nat. Plants">
        <title>The Taxus genome provides insights into paclitaxel biosynthesis.</title>
        <authorList>
            <person name="Xiong X."/>
            <person name="Gou J."/>
            <person name="Liao Q."/>
            <person name="Li Y."/>
            <person name="Zhou Q."/>
            <person name="Bi G."/>
            <person name="Li C."/>
            <person name="Du R."/>
            <person name="Wang X."/>
            <person name="Sun T."/>
            <person name="Guo L."/>
            <person name="Liang H."/>
            <person name="Lu P."/>
            <person name="Wu Y."/>
            <person name="Zhang Z."/>
            <person name="Ro D.K."/>
            <person name="Shang Y."/>
            <person name="Huang S."/>
            <person name="Yan J."/>
        </authorList>
    </citation>
    <scope>NUCLEOTIDE SEQUENCE [LARGE SCALE GENOMIC DNA]</scope>
    <source>
        <strain evidence="9">Ta-2019</strain>
    </source>
</reference>
<feature type="region of interest" description="Disordered" evidence="8">
    <location>
        <begin position="1"/>
        <end position="24"/>
    </location>
</feature>
<keyword evidence="4" id="KW-0732">Signal</keyword>
<evidence type="ECO:0000256" key="5">
    <source>
        <dbReference type="ARBA" id="ARBA00022771"/>
    </source>
</evidence>
<evidence type="ECO:0000313" key="10">
    <source>
        <dbReference type="Proteomes" id="UP000824469"/>
    </source>
</evidence>
<name>A0AA38C0J3_TAXCH</name>
<comment type="caution">
    <text evidence="9">The sequence shown here is derived from an EMBL/GenBank/DDBJ whole genome shotgun (WGS) entry which is preliminary data.</text>
</comment>
<dbReference type="GO" id="GO:0008270">
    <property type="term" value="F:zinc ion binding"/>
    <property type="evidence" value="ECO:0007669"/>
    <property type="project" value="UniProtKB-KW"/>
</dbReference>
<keyword evidence="2" id="KW-0052">Apoplast</keyword>
<dbReference type="InterPro" id="IPR006766">
    <property type="entry name" value="EXORDIUM-like"/>
</dbReference>
<keyword evidence="6" id="KW-0862">Zinc</keyword>
<keyword evidence="10" id="KW-1185">Reference proteome</keyword>
<evidence type="ECO:0000256" key="6">
    <source>
        <dbReference type="ARBA" id="ARBA00022833"/>
    </source>
</evidence>
<dbReference type="SUPFAM" id="SSF57903">
    <property type="entry name" value="FYVE/PHD zinc finger"/>
    <property type="match status" value="1"/>
</dbReference>
<dbReference type="InterPro" id="IPR053057">
    <property type="entry name" value="XLG_GTP-binding"/>
</dbReference>
<comment type="subcellular location">
    <subcellularLocation>
        <location evidence="1">Secreted</location>
        <location evidence="1">Extracellular space</location>
        <location evidence="1">Apoplast</location>
    </subcellularLocation>
</comment>
<gene>
    <name evidence="9" type="ORF">KI387_031989</name>
</gene>
<keyword evidence="3" id="KW-0964">Secreted</keyword>
<protein>
    <submittedName>
        <fullName evidence="9">Uncharacterized protein</fullName>
    </submittedName>
</protein>
<feature type="non-terminal residue" evidence="9">
    <location>
        <position position="1"/>
    </location>
</feature>
<evidence type="ECO:0000256" key="4">
    <source>
        <dbReference type="ARBA" id="ARBA00022729"/>
    </source>
</evidence>
<evidence type="ECO:0000256" key="7">
    <source>
        <dbReference type="ARBA" id="ARBA00023591"/>
    </source>
</evidence>